<dbReference type="GO" id="GO:0004674">
    <property type="term" value="F:protein serine/threonine kinase activity"/>
    <property type="evidence" value="ECO:0007669"/>
    <property type="project" value="TreeGrafter"/>
</dbReference>
<dbReference type="InterPro" id="IPR036860">
    <property type="entry name" value="SH2_dom_sf"/>
</dbReference>
<keyword evidence="10" id="KW-0966">Cell projection</keyword>
<dbReference type="Gene3D" id="1.10.10.820">
    <property type="match status" value="1"/>
</dbReference>
<dbReference type="PRINTS" id="PR00193">
    <property type="entry name" value="MYOSINHEAVY"/>
</dbReference>
<evidence type="ECO:0000259" key="14">
    <source>
        <dbReference type="PROSITE" id="PS50001"/>
    </source>
</evidence>
<evidence type="ECO:0000256" key="4">
    <source>
        <dbReference type="ARBA" id="ARBA00022737"/>
    </source>
</evidence>
<evidence type="ECO:0000256" key="11">
    <source>
        <dbReference type="PROSITE-ProRule" id="PRU00191"/>
    </source>
</evidence>
<dbReference type="GO" id="GO:0016459">
    <property type="term" value="C:myosin complex"/>
    <property type="evidence" value="ECO:0007669"/>
    <property type="project" value="UniProtKB-KW"/>
</dbReference>
<dbReference type="InterPro" id="IPR036961">
    <property type="entry name" value="Kinesin_motor_dom_sf"/>
</dbReference>
<evidence type="ECO:0000256" key="9">
    <source>
        <dbReference type="ARBA" id="ARBA00023212"/>
    </source>
</evidence>
<evidence type="ECO:0000256" key="6">
    <source>
        <dbReference type="ARBA" id="ARBA00022840"/>
    </source>
</evidence>
<keyword evidence="6 12" id="KW-0067">ATP-binding</keyword>
<feature type="compositionally biased region" description="Polar residues" evidence="13">
    <location>
        <begin position="1086"/>
        <end position="1097"/>
    </location>
</feature>
<dbReference type="GO" id="GO:0003779">
    <property type="term" value="F:actin binding"/>
    <property type="evidence" value="ECO:0007669"/>
    <property type="project" value="UniProtKB-KW"/>
</dbReference>
<comment type="subcellular location">
    <subcellularLocation>
        <location evidence="2">Cell projection</location>
    </subcellularLocation>
    <subcellularLocation>
        <location evidence="1">Cytoplasm</location>
        <location evidence="1">Cytoskeleton</location>
    </subcellularLocation>
</comment>
<dbReference type="GO" id="GO:0030832">
    <property type="term" value="P:regulation of actin filament length"/>
    <property type="evidence" value="ECO:0007669"/>
    <property type="project" value="TreeGrafter"/>
</dbReference>
<feature type="compositionally biased region" description="Basic residues" evidence="13">
    <location>
        <begin position="551"/>
        <end position="561"/>
    </location>
</feature>
<gene>
    <name evidence="16" type="ORF">MCOR_23290</name>
</gene>
<feature type="domain" description="SH2" evidence="14">
    <location>
        <begin position="869"/>
        <end position="960"/>
    </location>
</feature>
<dbReference type="GO" id="GO:0042995">
    <property type="term" value="C:cell projection"/>
    <property type="evidence" value="ECO:0007669"/>
    <property type="project" value="UniProtKB-SubCell"/>
</dbReference>
<feature type="binding site" evidence="12">
    <location>
        <begin position="104"/>
        <end position="111"/>
    </location>
    <ligand>
        <name>ATP</name>
        <dbReference type="ChEBI" id="CHEBI:30616"/>
    </ligand>
</feature>
<feature type="region of interest" description="Disordered" evidence="13">
    <location>
        <begin position="795"/>
        <end position="838"/>
    </location>
</feature>
<dbReference type="Gene3D" id="1.20.5.4820">
    <property type="match status" value="1"/>
</dbReference>
<evidence type="ECO:0000256" key="2">
    <source>
        <dbReference type="ARBA" id="ARBA00004316"/>
    </source>
</evidence>
<keyword evidence="3" id="KW-0963">Cytoplasm</keyword>
<dbReference type="SUPFAM" id="SSF52540">
    <property type="entry name" value="P-loop containing nucleoside triphosphate hydrolases"/>
    <property type="match status" value="1"/>
</dbReference>
<dbReference type="PROSITE" id="PS51456">
    <property type="entry name" value="MYOSIN_MOTOR"/>
    <property type="match status" value="1"/>
</dbReference>
<dbReference type="InterPro" id="IPR027417">
    <property type="entry name" value="P-loop_NTPase"/>
</dbReference>
<keyword evidence="8 12" id="KW-0505">Motor protein</keyword>
<evidence type="ECO:0000256" key="10">
    <source>
        <dbReference type="ARBA" id="ARBA00023273"/>
    </source>
</evidence>
<keyword evidence="9" id="KW-0206">Cytoskeleton</keyword>
<dbReference type="Pfam" id="PF00063">
    <property type="entry name" value="Myosin_head"/>
    <property type="match status" value="1"/>
</dbReference>
<evidence type="ECO:0000313" key="17">
    <source>
        <dbReference type="Proteomes" id="UP000507470"/>
    </source>
</evidence>
<dbReference type="EMBL" id="CACVKT020004112">
    <property type="protein sequence ID" value="CAC5388004.1"/>
    <property type="molecule type" value="Genomic_DNA"/>
</dbReference>
<feature type="region of interest" description="Disordered" evidence="13">
    <location>
        <begin position="989"/>
        <end position="1097"/>
    </location>
</feature>
<evidence type="ECO:0000259" key="15">
    <source>
        <dbReference type="PROSITE" id="PS51456"/>
    </source>
</evidence>
<evidence type="ECO:0008006" key="18">
    <source>
        <dbReference type="Google" id="ProtNLM"/>
    </source>
</evidence>
<evidence type="ECO:0000313" key="16">
    <source>
        <dbReference type="EMBL" id="CAC5388004.1"/>
    </source>
</evidence>
<evidence type="ECO:0000256" key="8">
    <source>
        <dbReference type="ARBA" id="ARBA00023175"/>
    </source>
</evidence>
<feature type="region of interest" description="Actin-binding" evidence="12">
    <location>
        <begin position="582"/>
        <end position="604"/>
    </location>
</feature>
<reference evidence="16 17" key="1">
    <citation type="submission" date="2020-06" db="EMBL/GenBank/DDBJ databases">
        <authorList>
            <person name="Li R."/>
            <person name="Bekaert M."/>
        </authorList>
    </citation>
    <scope>NUCLEOTIDE SEQUENCE [LARGE SCALE GENOMIC DNA]</scope>
    <source>
        <strain evidence="17">wild</strain>
    </source>
</reference>
<dbReference type="PANTHER" id="PTHR46256">
    <property type="entry name" value="AGAP011099-PA"/>
    <property type="match status" value="1"/>
</dbReference>
<dbReference type="AlphaFoldDB" id="A0A6J8BYU1"/>
<dbReference type="InterPro" id="IPR001609">
    <property type="entry name" value="Myosin_head_motor_dom-like"/>
</dbReference>
<feature type="domain" description="Myosin motor" evidence="15">
    <location>
        <begin position="7"/>
        <end position="699"/>
    </location>
</feature>
<dbReference type="SMART" id="SM00242">
    <property type="entry name" value="MYSc"/>
    <property type="match status" value="1"/>
</dbReference>
<dbReference type="InterPro" id="IPR052409">
    <property type="entry name" value="Myosin-III_kinase_activity"/>
</dbReference>
<protein>
    <recommendedName>
        <fullName evidence="18">MYO3</fullName>
    </recommendedName>
</protein>
<dbReference type="Gene3D" id="3.40.850.10">
    <property type="entry name" value="Kinesin motor domain"/>
    <property type="match status" value="1"/>
</dbReference>
<evidence type="ECO:0000256" key="3">
    <source>
        <dbReference type="ARBA" id="ARBA00022490"/>
    </source>
</evidence>
<keyword evidence="5 12" id="KW-0547">Nucleotide-binding</keyword>
<organism evidence="16 17">
    <name type="scientific">Mytilus coruscus</name>
    <name type="common">Sea mussel</name>
    <dbReference type="NCBI Taxonomy" id="42192"/>
    <lineage>
        <taxon>Eukaryota</taxon>
        <taxon>Metazoa</taxon>
        <taxon>Spiralia</taxon>
        <taxon>Lophotrochozoa</taxon>
        <taxon>Mollusca</taxon>
        <taxon>Bivalvia</taxon>
        <taxon>Autobranchia</taxon>
        <taxon>Pteriomorphia</taxon>
        <taxon>Mytilida</taxon>
        <taxon>Mytiloidea</taxon>
        <taxon>Mytilidae</taxon>
        <taxon>Mytilinae</taxon>
        <taxon>Mytilus</taxon>
    </lineage>
</organism>
<keyword evidence="12" id="KW-0009">Actin-binding</keyword>
<dbReference type="GO" id="GO:0005524">
    <property type="term" value="F:ATP binding"/>
    <property type="evidence" value="ECO:0007669"/>
    <property type="project" value="UniProtKB-UniRule"/>
</dbReference>
<dbReference type="OrthoDB" id="6108017at2759"/>
<evidence type="ECO:0000256" key="12">
    <source>
        <dbReference type="PROSITE-ProRule" id="PRU00782"/>
    </source>
</evidence>
<feature type="region of interest" description="Disordered" evidence="13">
    <location>
        <begin position="548"/>
        <end position="573"/>
    </location>
</feature>
<dbReference type="PANTHER" id="PTHR46256:SF5">
    <property type="entry name" value="MYOSIN-IIIB-LIKE"/>
    <property type="match status" value="1"/>
</dbReference>
<dbReference type="Proteomes" id="UP000507470">
    <property type="component" value="Unassembled WGS sequence"/>
</dbReference>
<dbReference type="PROSITE" id="PS50001">
    <property type="entry name" value="SH2"/>
    <property type="match status" value="1"/>
</dbReference>
<dbReference type="Gene3D" id="1.20.120.720">
    <property type="entry name" value="Myosin VI head, motor domain, U50 subdomain"/>
    <property type="match status" value="1"/>
</dbReference>
<name>A0A6J8BYU1_MYTCO</name>
<evidence type="ECO:0000256" key="7">
    <source>
        <dbReference type="ARBA" id="ARBA00023123"/>
    </source>
</evidence>
<keyword evidence="4" id="KW-0677">Repeat</keyword>
<dbReference type="Pfam" id="PF00017">
    <property type="entry name" value="SH2"/>
    <property type="match status" value="1"/>
</dbReference>
<comment type="similarity">
    <text evidence="12">Belongs to the TRAFAC class myosin-kinesin ATPase superfamily. Myosin family.</text>
</comment>
<evidence type="ECO:0000256" key="13">
    <source>
        <dbReference type="SAM" id="MobiDB-lite"/>
    </source>
</evidence>
<accession>A0A6J8BYU1</accession>
<dbReference type="SUPFAM" id="SSF55550">
    <property type="entry name" value="SH2 domain"/>
    <property type="match status" value="1"/>
</dbReference>
<sequence>MDRPEPGSVEDLATLAKLDDSILLDELRVRYNKNLIYTYVGDILIAVNPFRELDIYGTEESQKYYLEKKSSNPPHIFAISDAAYQCITGYGGRTPTNQCILISGESGAGKTESTKLIIKQLIELCRSNTQLEQQILQVNPLLEAFGNAQTSMNNNSSRFGKYIQLAFRNGHVIGAKISEYLLERSRLVRQNPEEENFHIFYYMFAGLTTEYQQRFHLQNPEKYRYLSNGASCLKNEKKSLKENYEDLRNSLDLVGFTDDEQENLFNMIAAVLNLGNVQFGMDDDEASFVEDDNSFIKVASTLLGIPTEEVAGTLTSMVTYTRGEEVKRNYTQQQAADARDAIAKAIYGRMFGWIVNKINQLLAPQEYTEEGDRREIGILDIFGFEHFEKNSFEQACINLANEQLQFFFNQHVFRLEQEEYTKEGIDWKEIKFVDNQPLLDLFLAKPIGILSLLDEESQFPKATDATFVDKLNKHFGKNSYYGKSQQSKSSKFTISHYAGKVTYDASEWLEKNRDSLPAGLQEMLQGSTNDLAKLIFRAQITRTGTLALQSRKSRHTRKSKRPSVDGGRKRKQTVGGQFKNSLQILMERMTSATPIFVRCLKPNHVKSPGKFDSIYIKQQLLYTGMLETTKIRREGFAVRPTFPEFVEKYKIIVCKASLPGTKENCLKILKASKITGWQLGKTKVFLKYYHMEQLADIFKLMGKSAVQLQKLVRGFLGRCDYKRHLAEARQQAMRVQHLLESIQNLSIDLTNHQQVALLNDQKIPKAFFGKYDESDQPPYIPSFNSDVISIQPSMRSYEQPVKPPPTSREMGTQASSSESEFSDDEFKPISSTNFGPPGTKHATIRWFKETQTQQVYDPVNTDGNFIAEWFHGVISRKASERLLKSKQVGCFLVRVSESRFGYTLSFRAKDRSRHYMIDQLANKKFLIIGEPKVHRTLKDLVEYHKKNKLSNWDGFLQVPCGQEHGECDYQDLMGDNFYFTLEEEQKKPVYTRPRQSAVIKGNRVSRNVPPRAEGKRISQPVAPSVDKIPPRQSQVIPTPDKVPTRQSQAAPPIPQRNYTQSQNHDRQSQVSGRPLPKRPDEAYQRLLQNQNEQHGYH</sequence>
<dbReference type="InterPro" id="IPR000980">
    <property type="entry name" value="SH2"/>
</dbReference>
<dbReference type="PROSITE" id="PS50096">
    <property type="entry name" value="IQ"/>
    <property type="match status" value="1"/>
</dbReference>
<dbReference type="Gene3D" id="3.30.505.10">
    <property type="entry name" value="SH2 domain"/>
    <property type="match status" value="1"/>
</dbReference>
<dbReference type="PRINTS" id="PR00401">
    <property type="entry name" value="SH2DOMAIN"/>
</dbReference>
<dbReference type="SMART" id="SM00252">
    <property type="entry name" value="SH2"/>
    <property type="match status" value="1"/>
</dbReference>
<dbReference type="Gene3D" id="1.20.58.530">
    <property type="match status" value="1"/>
</dbReference>
<keyword evidence="7 12" id="KW-0518">Myosin</keyword>
<proteinExistence type="inferred from homology"/>
<keyword evidence="11" id="KW-0727">SH2 domain</keyword>
<evidence type="ECO:0000256" key="5">
    <source>
        <dbReference type="ARBA" id="ARBA00022741"/>
    </source>
</evidence>
<keyword evidence="17" id="KW-1185">Reference proteome</keyword>
<dbReference type="GO" id="GO:0000146">
    <property type="term" value="F:microfilament motor activity"/>
    <property type="evidence" value="ECO:0007669"/>
    <property type="project" value="TreeGrafter"/>
</dbReference>
<evidence type="ECO:0000256" key="1">
    <source>
        <dbReference type="ARBA" id="ARBA00004245"/>
    </source>
</evidence>